<dbReference type="Gene3D" id="3.40.630.30">
    <property type="match status" value="1"/>
</dbReference>
<dbReference type="PROSITE" id="PS51186">
    <property type="entry name" value="GNAT"/>
    <property type="match status" value="1"/>
</dbReference>
<gene>
    <name evidence="2" type="ORF">LNKW23_03320</name>
</gene>
<keyword evidence="3" id="KW-1185">Reference proteome</keyword>
<reference evidence="2 3" key="1">
    <citation type="submission" date="2023-04" db="EMBL/GenBank/DDBJ databases">
        <title>Marinoamorphus aggregata gen. nov., sp. Nov., isolate from tissue of brittle star Ophioplocus japonicus.</title>
        <authorList>
            <person name="Kawano K."/>
            <person name="Sawayama S."/>
            <person name="Nakagawa S."/>
        </authorList>
    </citation>
    <scope>NUCLEOTIDE SEQUENCE [LARGE SCALE GENOMIC DNA]</scope>
    <source>
        <strain evidence="2 3">NKW23</strain>
    </source>
</reference>
<dbReference type="EMBL" id="BSYI01000002">
    <property type="protein sequence ID" value="GMG81120.1"/>
    <property type="molecule type" value="Genomic_DNA"/>
</dbReference>
<dbReference type="CDD" id="cd04301">
    <property type="entry name" value="NAT_SF"/>
    <property type="match status" value="1"/>
</dbReference>
<proteinExistence type="predicted"/>
<dbReference type="InterPro" id="IPR016181">
    <property type="entry name" value="Acyl_CoA_acyltransferase"/>
</dbReference>
<dbReference type="SUPFAM" id="SSF55729">
    <property type="entry name" value="Acyl-CoA N-acyltransferases (Nat)"/>
    <property type="match status" value="1"/>
</dbReference>
<dbReference type="PANTHER" id="PTHR43451">
    <property type="entry name" value="ACETYLTRANSFERASE (GNAT) FAMILY PROTEIN"/>
    <property type="match status" value="1"/>
</dbReference>
<dbReference type="RefSeq" id="WP_285669749.1">
    <property type="nucleotide sequence ID" value="NZ_BSYI01000002.1"/>
</dbReference>
<feature type="domain" description="N-acetyltransferase" evidence="1">
    <location>
        <begin position="7"/>
        <end position="158"/>
    </location>
</feature>
<evidence type="ECO:0000259" key="1">
    <source>
        <dbReference type="PROSITE" id="PS51186"/>
    </source>
</evidence>
<name>A0ABQ6LCM1_9RHOB</name>
<sequence length="167" mass="17299">MTAPGGLAIRRYRAADAGPAAALFFRAVREGAARAYSPAQCAAWAPAVPETARWHERMAGGISLVATRGGRLAGFMTLSRIGAAGPGSAHLDLAFVAPEEMGQGTAGALHEALLAEARAAGISRLTTEASRQARPFLARRGWQVLREQVAVRAGVSLPNTVMALALG</sequence>
<dbReference type="Proteomes" id="UP001239909">
    <property type="component" value="Unassembled WGS sequence"/>
</dbReference>
<evidence type="ECO:0000313" key="2">
    <source>
        <dbReference type="EMBL" id="GMG81120.1"/>
    </source>
</evidence>
<comment type="caution">
    <text evidence="2">The sequence shown here is derived from an EMBL/GenBank/DDBJ whole genome shotgun (WGS) entry which is preliminary data.</text>
</comment>
<accession>A0ABQ6LCM1</accession>
<dbReference type="InterPro" id="IPR052564">
    <property type="entry name" value="N-acetyltrans/Recomb-assoc"/>
</dbReference>
<evidence type="ECO:0000313" key="3">
    <source>
        <dbReference type="Proteomes" id="UP001239909"/>
    </source>
</evidence>
<dbReference type="PANTHER" id="PTHR43451:SF1">
    <property type="entry name" value="ACETYLTRANSFERASE"/>
    <property type="match status" value="1"/>
</dbReference>
<dbReference type="InterPro" id="IPR000182">
    <property type="entry name" value="GNAT_dom"/>
</dbReference>
<organism evidence="2 3">
    <name type="scientific">Paralimibaculum aggregatum</name>
    <dbReference type="NCBI Taxonomy" id="3036245"/>
    <lineage>
        <taxon>Bacteria</taxon>
        <taxon>Pseudomonadati</taxon>
        <taxon>Pseudomonadota</taxon>
        <taxon>Alphaproteobacteria</taxon>
        <taxon>Rhodobacterales</taxon>
        <taxon>Paracoccaceae</taxon>
        <taxon>Paralimibaculum</taxon>
    </lineage>
</organism>
<dbReference type="Pfam" id="PF13673">
    <property type="entry name" value="Acetyltransf_10"/>
    <property type="match status" value="1"/>
</dbReference>
<protein>
    <recommendedName>
        <fullName evidence="1">N-acetyltransferase domain-containing protein</fullName>
    </recommendedName>
</protein>